<dbReference type="Proteomes" id="UP000319143">
    <property type="component" value="Unassembled WGS sequence"/>
</dbReference>
<accession>A0A5C6DKA6</accession>
<comment type="caution">
    <text evidence="2">The sequence shown here is derived from an EMBL/GenBank/DDBJ whole genome shotgun (WGS) entry which is preliminary data.</text>
</comment>
<evidence type="ECO:0000313" key="3">
    <source>
        <dbReference type="Proteomes" id="UP000319143"/>
    </source>
</evidence>
<sequence length="76" mass="8236">MHNTERADGGRAVQGESGRSRTRLSCVNRSASTRSSPAHLGRTELSLTTFTGGELRKDWQMAGDDFGLCQAQIVDP</sequence>
<reference evidence="2 3" key="1">
    <citation type="submission" date="2019-02" db="EMBL/GenBank/DDBJ databases">
        <title>Deep-cultivation of Planctomycetes and their phenomic and genomic characterization uncovers novel biology.</title>
        <authorList>
            <person name="Wiegand S."/>
            <person name="Jogler M."/>
            <person name="Boedeker C."/>
            <person name="Pinto D."/>
            <person name="Vollmers J."/>
            <person name="Rivas-Marin E."/>
            <person name="Kohn T."/>
            <person name="Peeters S.H."/>
            <person name="Heuer A."/>
            <person name="Rast P."/>
            <person name="Oberbeckmann S."/>
            <person name="Bunk B."/>
            <person name="Jeske O."/>
            <person name="Meyerdierks A."/>
            <person name="Storesund J.E."/>
            <person name="Kallscheuer N."/>
            <person name="Luecker S."/>
            <person name="Lage O.M."/>
            <person name="Pohl T."/>
            <person name="Merkel B.J."/>
            <person name="Hornburger P."/>
            <person name="Mueller R.-W."/>
            <person name="Bruemmer F."/>
            <person name="Labrenz M."/>
            <person name="Spormann A.M."/>
            <person name="Op Den Camp H."/>
            <person name="Overmann J."/>
            <person name="Amann R."/>
            <person name="Jetten M.S.M."/>
            <person name="Mascher T."/>
            <person name="Medema M.H."/>
            <person name="Devos D.P."/>
            <person name="Kaster A.-K."/>
            <person name="Ovreas L."/>
            <person name="Rohde M."/>
            <person name="Galperin M.Y."/>
            <person name="Jogler C."/>
        </authorList>
    </citation>
    <scope>NUCLEOTIDE SEQUENCE [LARGE SCALE GENOMIC DNA]</scope>
    <source>
        <strain evidence="2 3">Poly41</strain>
    </source>
</reference>
<feature type="region of interest" description="Disordered" evidence="1">
    <location>
        <begin position="1"/>
        <end position="40"/>
    </location>
</feature>
<organism evidence="2 3">
    <name type="scientific">Novipirellula artificiosorum</name>
    <dbReference type="NCBI Taxonomy" id="2528016"/>
    <lineage>
        <taxon>Bacteria</taxon>
        <taxon>Pseudomonadati</taxon>
        <taxon>Planctomycetota</taxon>
        <taxon>Planctomycetia</taxon>
        <taxon>Pirellulales</taxon>
        <taxon>Pirellulaceae</taxon>
        <taxon>Novipirellula</taxon>
    </lineage>
</organism>
<keyword evidence="3" id="KW-1185">Reference proteome</keyword>
<name>A0A5C6DKA6_9BACT</name>
<proteinExistence type="predicted"/>
<evidence type="ECO:0000256" key="1">
    <source>
        <dbReference type="SAM" id="MobiDB-lite"/>
    </source>
</evidence>
<evidence type="ECO:0000313" key="2">
    <source>
        <dbReference type="EMBL" id="TWU36051.1"/>
    </source>
</evidence>
<dbReference type="EMBL" id="SJPV01000006">
    <property type="protein sequence ID" value="TWU36051.1"/>
    <property type="molecule type" value="Genomic_DNA"/>
</dbReference>
<dbReference type="AlphaFoldDB" id="A0A5C6DKA6"/>
<protein>
    <submittedName>
        <fullName evidence="2">Uncharacterized protein</fullName>
    </submittedName>
</protein>
<feature type="compositionally biased region" description="Polar residues" evidence="1">
    <location>
        <begin position="23"/>
        <end position="36"/>
    </location>
</feature>
<gene>
    <name evidence="2" type="ORF">Poly41_38040</name>
</gene>